<accession>A0ABT8KVQ7</accession>
<protein>
    <submittedName>
        <fullName evidence="1">Uncharacterized protein</fullName>
    </submittedName>
</protein>
<organism evidence="1 2">
    <name type="scientific">Splendidivirga corallicola</name>
    <dbReference type="NCBI Taxonomy" id="3051826"/>
    <lineage>
        <taxon>Bacteria</taxon>
        <taxon>Pseudomonadati</taxon>
        <taxon>Bacteroidota</taxon>
        <taxon>Cytophagia</taxon>
        <taxon>Cytophagales</taxon>
        <taxon>Splendidivirgaceae</taxon>
        <taxon>Splendidivirga</taxon>
    </lineage>
</organism>
<evidence type="ECO:0000313" key="2">
    <source>
        <dbReference type="Proteomes" id="UP001172082"/>
    </source>
</evidence>
<sequence>MSQETKLASLRENTLASIAEFLLDENFQNSTILKEGILELINLLSDYYEEGTHLFPEVLITNNSQEFFKTISNREILIAEETLSVSEFTKIIKLCAPLAVGSWIIYIEVNGANMKYGLVDAEMTETSPSIYEQTVGELKVEIENINIAYLRNIGSKSVELTGLKKKLIVSLTLDKIQSQGNKDIVKISQQITIGCNEEFANPITTFIDKTIADAIKQGHGNLIGVVKDNKESIEKLRSTLSDGIYLKSPIDIADYVVYTEKERTNESSVSLMAFSKVMISMLNHDGITLITDTAKILGYHMFIESITKEDGEQPVGGARSRAYQSMINSNLFSACFYKSQDGNSKIWIKG</sequence>
<gene>
    <name evidence="1" type="ORF">QQ008_22770</name>
</gene>
<reference evidence="1" key="1">
    <citation type="submission" date="2023-06" db="EMBL/GenBank/DDBJ databases">
        <title>Genomic of Parafulvivirga corallium.</title>
        <authorList>
            <person name="Wang G."/>
        </authorList>
    </citation>
    <scope>NUCLEOTIDE SEQUENCE</scope>
    <source>
        <strain evidence="1">BMA10</strain>
    </source>
</reference>
<name>A0ABT8KVQ7_9BACT</name>
<proteinExistence type="predicted"/>
<keyword evidence="2" id="KW-1185">Reference proteome</keyword>
<dbReference type="Proteomes" id="UP001172082">
    <property type="component" value="Unassembled WGS sequence"/>
</dbReference>
<evidence type="ECO:0000313" key="1">
    <source>
        <dbReference type="EMBL" id="MDN5204233.1"/>
    </source>
</evidence>
<dbReference type="EMBL" id="JAUJEA010000010">
    <property type="protein sequence ID" value="MDN5204233.1"/>
    <property type="molecule type" value="Genomic_DNA"/>
</dbReference>
<dbReference type="RefSeq" id="WP_346754258.1">
    <property type="nucleotide sequence ID" value="NZ_JAUJEA010000010.1"/>
</dbReference>
<comment type="caution">
    <text evidence="1">The sequence shown here is derived from an EMBL/GenBank/DDBJ whole genome shotgun (WGS) entry which is preliminary data.</text>
</comment>